<keyword evidence="3" id="KW-0479">Metal-binding</keyword>
<dbReference type="PANTHER" id="PTHR11525">
    <property type="entry name" value="FARNESYL-PYROPHOSPHATE SYNTHETASE"/>
    <property type="match status" value="1"/>
</dbReference>
<dbReference type="SFLD" id="SFLDS00005">
    <property type="entry name" value="Isoprenoid_Synthase_Type_I"/>
    <property type="match status" value="1"/>
</dbReference>
<reference evidence="7" key="1">
    <citation type="journal article" date="2016" name="Sci. Rep.">
        <title>Molecular characterization of firefly nuptial gifts: a multi-omics approach sheds light on postcopulatory sexual selection.</title>
        <authorList>
            <person name="Al-Wathiqui N."/>
            <person name="Fallon T.R."/>
            <person name="South A."/>
            <person name="Weng J.K."/>
            <person name="Lewis S.M."/>
        </authorList>
    </citation>
    <scope>NUCLEOTIDE SEQUENCE</scope>
</reference>
<dbReference type="GO" id="GO:0042811">
    <property type="term" value="P:pheromone biosynthetic process"/>
    <property type="evidence" value="ECO:0007669"/>
    <property type="project" value="UniProtKB-ARBA"/>
</dbReference>
<dbReference type="InterPro" id="IPR008949">
    <property type="entry name" value="Isoprenoid_synthase_dom_sf"/>
</dbReference>
<name>A0A1Y1N055_PHOPY</name>
<protein>
    <recommendedName>
        <fullName evidence="8">Polyprenyl synthetase</fullName>
    </recommendedName>
</protein>
<evidence type="ECO:0000256" key="4">
    <source>
        <dbReference type="ARBA" id="ARBA00022842"/>
    </source>
</evidence>
<evidence type="ECO:0008006" key="8">
    <source>
        <dbReference type="Google" id="ProtNLM"/>
    </source>
</evidence>
<dbReference type="AlphaFoldDB" id="A0A1Y1N055"/>
<dbReference type="GO" id="GO:0045337">
    <property type="term" value="P:farnesyl diphosphate biosynthetic process"/>
    <property type="evidence" value="ECO:0007669"/>
    <property type="project" value="TreeGrafter"/>
</dbReference>
<evidence type="ECO:0000313" key="7">
    <source>
        <dbReference type="EMBL" id="JAV91282.1"/>
    </source>
</evidence>
<keyword evidence="4" id="KW-0460">Magnesium</keyword>
<dbReference type="EMBL" id="GEZM01016420">
    <property type="protein sequence ID" value="JAV91282.1"/>
    <property type="molecule type" value="Transcribed_RNA"/>
</dbReference>
<comment type="similarity">
    <text evidence="6">Belongs to the FPP/GGPP synthase family.</text>
</comment>
<evidence type="ECO:0000256" key="5">
    <source>
        <dbReference type="ARBA" id="ARBA00033740"/>
    </source>
</evidence>
<dbReference type="CDD" id="cd00867">
    <property type="entry name" value="Trans_IPPS"/>
    <property type="match status" value="1"/>
</dbReference>
<dbReference type="SUPFAM" id="SSF48576">
    <property type="entry name" value="Terpenoid synthases"/>
    <property type="match status" value="1"/>
</dbReference>
<dbReference type="Gene3D" id="1.10.600.10">
    <property type="entry name" value="Farnesyl Diphosphate Synthase"/>
    <property type="match status" value="1"/>
</dbReference>
<proteinExistence type="inferred from homology"/>
<keyword evidence="2 6" id="KW-0808">Transferase</keyword>
<dbReference type="InterPro" id="IPR039702">
    <property type="entry name" value="FPS1-like"/>
</dbReference>
<dbReference type="Pfam" id="PF00348">
    <property type="entry name" value="polyprenyl_synt"/>
    <property type="match status" value="1"/>
</dbReference>
<dbReference type="PANTHER" id="PTHR11525:SF0">
    <property type="entry name" value="FARNESYL PYROPHOSPHATE SYNTHASE"/>
    <property type="match status" value="1"/>
</dbReference>
<dbReference type="GO" id="GO:0004161">
    <property type="term" value="F:dimethylallyltranstransferase activity"/>
    <property type="evidence" value="ECO:0007669"/>
    <property type="project" value="TreeGrafter"/>
</dbReference>
<accession>A0A1Y1N055</accession>
<organism evidence="7">
    <name type="scientific">Photinus pyralis</name>
    <name type="common">Common eastern firefly</name>
    <name type="synonym">Lampyris pyralis</name>
    <dbReference type="NCBI Taxonomy" id="7054"/>
    <lineage>
        <taxon>Eukaryota</taxon>
        <taxon>Metazoa</taxon>
        <taxon>Ecdysozoa</taxon>
        <taxon>Arthropoda</taxon>
        <taxon>Hexapoda</taxon>
        <taxon>Insecta</taxon>
        <taxon>Pterygota</taxon>
        <taxon>Neoptera</taxon>
        <taxon>Endopterygota</taxon>
        <taxon>Coleoptera</taxon>
        <taxon>Polyphaga</taxon>
        <taxon>Elateriformia</taxon>
        <taxon>Elateroidea</taxon>
        <taxon>Lampyridae</taxon>
        <taxon>Lampyrinae</taxon>
        <taxon>Photinus</taxon>
    </lineage>
</organism>
<dbReference type="GO" id="GO:0046872">
    <property type="term" value="F:metal ion binding"/>
    <property type="evidence" value="ECO:0007669"/>
    <property type="project" value="UniProtKB-KW"/>
</dbReference>
<evidence type="ECO:0000256" key="2">
    <source>
        <dbReference type="ARBA" id="ARBA00022679"/>
    </source>
</evidence>
<comment type="cofactor">
    <cofactor evidence="1">
        <name>Mg(2+)</name>
        <dbReference type="ChEBI" id="CHEBI:18420"/>
    </cofactor>
</comment>
<evidence type="ECO:0000256" key="6">
    <source>
        <dbReference type="RuleBase" id="RU004466"/>
    </source>
</evidence>
<dbReference type="GO" id="GO:0004337">
    <property type="term" value="F:(2E,6E)-farnesyl diphosphate synthase activity"/>
    <property type="evidence" value="ECO:0007669"/>
    <property type="project" value="TreeGrafter"/>
</dbReference>
<dbReference type="InterPro" id="IPR000092">
    <property type="entry name" value="Polyprenyl_synt"/>
</dbReference>
<evidence type="ECO:0000256" key="3">
    <source>
        <dbReference type="ARBA" id="ARBA00022723"/>
    </source>
</evidence>
<dbReference type="GO" id="GO:0005737">
    <property type="term" value="C:cytoplasm"/>
    <property type="evidence" value="ECO:0007669"/>
    <property type="project" value="TreeGrafter"/>
</dbReference>
<sequence length="340" mass="39019">MLRNECEECPEVGERLSKSLEYNVPHGKKLFAAVTVALYKQIEDPDRLTDENVFLANILGWCMQMVMILALVLHRDSNLWRFQVHTSSLIYDDLEDSSETRHGALCWYLLEDVGIRAVNDARLVLSCVYAILRRYFRGSHCYVPIMELLQDSVSRVTMGQALDLALKSGAVELDSFDMKMYDTLVEYKTACLFRVPVMHAMYLRGGYEPEVYKQVGDIFFEIGKYYQVQNDYLDCFGHPDVTGNKGTDIETGACSWLIVQAVQRATEVERELLRKSYGRPNKESVMAVRCIYEELGLRRAYDVYEKETYSLLRGEIGKVSDNALRQFLCAVLESIHGRNS</sequence>
<comment type="pathway">
    <text evidence="5">Pheromone biosynthesis.</text>
</comment>
<evidence type="ECO:0000256" key="1">
    <source>
        <dbReference type="ARBA" id="ARBA00001946"/>
    </source>
</evidence>